<name>A0A2V1DJA0_9PLEO</name>
<dbReference type="AlphaFoldDB" id="A0A2V1DJA0"/>
<dbReference type="Proteomes" id="UP000244855">
    <property type="component" value="Unassembled WGS sequence"/>
</dbReference>
<dbReference type="OrthoDB" id="3915838at2759"/>
<evidence type="ECO:0000313" key="2">
    <source>
        <dbReference type="Proteomes" id="UP000244855"/>
    </source>
</evidence>
<dbReference type="EMBL" id="KZ805418">
    <property type="protein sequence ID" value="PVH98200.1"/>
    <property type="molecule type" value="Genomic_DNA"/>
</dbReference>
<keyword evidence="2" id="KW-1185">Reference proteome</keyword>
<feature type="non-terminal residue" evidence="1">
    <location>
        <position position="1"/>
    </location>
</feature>
<proteinExistence type="predicted"/>
<organism evidence="1 2">
    <name type="scientific">Periconia macrospinosa</name>
    <dbReference type="NCBI Taxonomy" id="97972"/>
    <lineage>
        <taxon>Eukaryota</taxon>
        <taxon>Fungi</taxon>
        <taxon>Dikarya</taxon>
        <taxon>Ascomycota</taxon>
        <taxon>Pezizomycotina</taxon>
        <taxon>Dothideomycetes</taxon>
        <taxon>Pleosporomycetidae</taxon>
        <taxon>Pleosporales</taxon>
        <taxon>Massarineae</taxon>
        <taxon>Periconiaceae</taxon>
        <taxon>Periconia</taxon>
    </lineage>
</organism>
<evidence type="ECO:0000313" key="1">
    <source>
        <dbReference type="EMBL" id="PVH98200.1"/>
    </source>
</evidence>
<sequence>KKERVYGPWKTQLYAWKDVGKSGGAQENMNPLTFTNADNWAWMISYNWYAQAWGWRDNGEYTKEEKDRELKRHEQIECNTSESSPELDKCLKILDFAGKTLDSTKQVAPSR</sequence>
<gene>
    <name evidence="1" type="ORF">DM02DRAFT_630420</name>
</gene>
<accession>A0A2V1DJA0</accession>
<protein>
    <submittedName>
        <fullName evidence="1">Uncharacterized protein</fullName>
    </submittedName>
</protein>
<reference evidence="1 2" key="1">
    <citation type="journal article" date="2018" name="Sci. Rep.">
        <title>Comparative genomics provides insights into the lifestyle and reveals functional heterogeneity of dark septate endophytic fungi.</title>
        <authorList>
            <person name="Knapp D.G."/>
            <person name="Nemeth J.B."/>
            <person name="Barry K."/>
            <person name="Hainaut M."/>
            <person name="Henrissat B."/>
            <person name="Johnson J."/>
            <person name="Kuo A."/>
            <person name="Lim J.H.P."/>
            <person name="Lipzen A."/>
            <person name="Nolan M."/>
            <person name="Ohm R.A."/>
            <person name="Tamas L."/>
            <person name="Grigoriev I.V."/>
            <person name="Spatafora J.W."/>
            <person name="Nagy L.G."/>
            <person name="Kovacs G.M."/>
        </authorList>
    </citation>
    <scope>NUCLEOTIDE SEQUENCE [LARGE SCALE GENOMIC DNA]</scope>
    <source>
        <strain evidence="1 2">DSE2036</strain>
    </source>
</reference>